<feature type="compositionally biased region" description="Pro residues" evidence="1">
    <location>
        <begin position="696"/>
        <end position="710"/>
    </location>
</feature>
<dbReference type="KEGG" id="bbae:FRD01_19580"/>
<dbReference type="RefSeq" id="WP_146962627.1">
    <property type="nucleotide sequence ID" value="NZ_CP042467.1"/>
</dbReference>
<protein>
    <submittedName>
        <fullName evidence="2">Uncharacterized protein</fullName>
    </submittedName>
</protein>
<accession>A0A5B8XVF7</accession>
<evidence type="ECO:0000313" key="3">
    <source>
        <dbReference type="Proteomes" id="UP000321595"/>
    </source>
</evidence>
<dbReference type="OrthoDB" id="5476690at2"/>
<evidence type="ECO:0000256" key="1">
    <source>
        <dbReference type="SAM" id="MobiDB-lite"/>
    </source>
</evidence>
<organism evidence="2 3">
    <name type="scientific">Microvenator marinus</name>
    <dbReference type="NCBI Taxonomy" id="2600177"/>
    <lineage>
        <taxon>Bacteria</taxon>
        <taxon>Deltaproteobacteria</taxon>
        <taxon>Bradymonadales</taxon>
        <taxon>Microvenatoraceae</taxon>
        <taxon>Microvenator</taxon>
    </lineage>
</organism>
<dbReference type="Proteomes" id="UP000321595">
    <property type="component" value="Chromosome"/>
</dbReference>
<dbReference type="EMBL" id="CP042467">
    <property type="protein sequence ID" value="QED29394.1"/>
    <property type="molecule type" value="Genomic_DNA"/>
</dbReference>
<name>A0A5B8XVF7_9DELT</name>
<evidence type="ECO:0000313" key="2">
    <source>
        <dbReference type="EMBL" id="QED29394.1"/>
    </source>
</evidence>
<gene>
    <name evidence="2" type="ORF">FRD01_19580</name>
</gene>
<sequence length="828" mass="93358">MLEEFRSEGIVETKGHFKLDESAAREKLQQFRLKDPHAWVLEFVRAAQLGGVADIFFTFSPSLWRCEIPGLEVPVEVARDWVQAPFAPLNTKEARVMRYLSIGLGTIQGLKPKKIRFESGGREHRLALEISGQSETEVTPEYMVGTLIEVEGRTWHGVSRFFEQLFGNLAEVTHLKESCRFAKVRVTIDKESINRDPFPNSAWHVPIQSPREDGVLSLNDSHGKLLYLQQYGVKIEEVKEPSYHPWDSFGAVVESQSVRTDLGASKVVRDQHFEQVMSLVGMAWARAVVHRLENTPEHQWGDFVKVALKRIALSKEKNKTITPSYALLWEKIKDVPVWPALVGPEQKKRLISTQELSDVPGKRLNYVTQDWPIGMISENEILLRAGFKQGVNSSGQRYDGVFVGETAIQTIELLVDKKHYSYQSVIQGREEFHLNKSRWKQSPVEDARLTRVQVQSRLELISKESGKWVVEVGFGHGIGGTQAVCIKEGRLLSRTRHAQGPDVAIMIQGNLPPDQSFRRLDPNHQDVHALVQTLAFETAKLAQRVLYTPLSGGVERPLLNKIAREVLVQMLAGELTISIARGLGVSELIGRKLDYAPPVSIGTDSSLTPEQKIALIRPQITSVLLFRFGSRWKSLEQILQSAVPHKYIIYTEHQSIHHVVEDALYLTPMDFRALIPLLLDKLVEHVPEGAQTRPEPQSPRPRNVPKPAPKPVEERSHRGEDPYTDRVVAWLLGVCQSVFGEANLRGMRTFEGNGKQVARLRYDRVELDTKHPVVAASMARPDDQILMQMVASSVYTVVNQELEVVTDQHEFNFVSTLVHGCAAHLPPS</sequence>
<feature type="region of interest" description="Disordered" evidence="1">
    <location>
        <begin position="688"/>
        <end position="719"/>
    </location>
</feature>
<dbReference type="AlphaFoldDB" id="A0A5B8XVF7"/>
<keyword evidence="3" id="KW-1185">Reference proteome</keyword>
<proteinExistence type="predicted"/>
<reference evidence="2 3" key="1">
    <citation type="submission" date="2019-08" db="EMBL/GenBank/DDBJ databases">
        <authorList>
            <person name="Liang Q."/>
        </authorList>
    </citation>
    <scope>NUCLEOTIDE SEQUENCE [LARGE SCALE GENOMIC DNA]</scope>
    <source>
        <strain evidence="2 3">V1718</strain>
    </source>
</reference>